<evidence type="ECO:0000313" key="2">
    <source>
        <dbReference type="EMBL" id="KAJ7039710.1"/>
    </source>
</evidence>
<dbReference type="InterPro" id="IPR011333">
    <property type="entry name" value="SKP1/BTB/POZ_sf"/>
</dbReference>
<dbReference type="PROSITE" id="PS50097">
    <property type="entry name" value="BTB"/>
    <property type="match status" value="1"/>
</dbReference>
<dbReference type="InterPro" id="IPR000210">
    <property type="entry name" value="BTB/POZ_dom"/>
</dbReference>
<dbReference type="Pfam" id="PF00651">
    <property type="entry name" value="BTB"/>
    <property type="match status" value="1"/>
</dbReference>
<dbReference type="SUPFAM" id="SSF54695">
    <property type="entry name" value="POZ domain"/>
    <property type="match status" value="1"/>
</dbReference>
<dbReference type="Gene3D" id="3.30.710.10">
    <property type="entry name" value="Potassium Channel Kv1.1, Chain A"/>
    <property type="match status" value="1"/>
</dbReference>
<dbReference type="CDD" id="cd18186">
    <property type="entry name" value="BTB_POZ_ZBTB_KLHL-like"/>
    <property type="match status" value="1"/>
</dbReference>
<feature type="domain" description="BTB" evidence="1">
    <location>
        <begin position="54"/>
        <end position="124"/>
    </location>
</feature>
<comment type="caution">
    <text evidence="2">The sequence shown here is derived from an EMBL/GenBank/DDBJ whole genome shotgun (WGS) entry which is preliminary data.</text>
</comment>
<protein>
    <recommendedName>
        <fullName evidence="1">BTB domain-containing protein</fullName>
    </recommendedName>
</protein>
<evidence type="ECO:0000313" key="3">
    <source>
        <dbReference type="Proteomes" id="UP001218188"/>
    </source>
</evidence>
<dbReference type="EMBL" id="JARJCM010000026">
    <property type="protein sequence ID" value="KAJ7039710.1"/>
    <property type="molecule type" value="Genomic_DNA"/>
</dbReference>
<gene>
    <name evidence="2" type="ORF">C8F04DRAFT_996821</name>
</gene>
<sequence length="343" mass="38085">MISLQARVVVFGRRSHSVLDSNSPASTIQLNPVMSDATVPPPFVPQAPFQGPGGDVILRSSDGIDFYVYRIVLSLASPVFEHMFGSSQPPSESDTLPVVPMAESAIILDRSLRFFYPGAEPVVDSVGQLCDILELLIGKYDTQSLVSLGKRFLRDYIDAEPLACFAVAIRLGWQDIARTAARKCLSLPLLTPTHKLPNVWKNAPGTAYYHLLQYHYRCGEAARASWKDLSWVNSPETNEGIWETQACRCTRYLEASCHLPGTKGYGTMVWFIQYLQASAEMAAINPSPDIIDDCSLISKALQGIQNCPDCKGRMSKVLPEFISTQWWPHIKSEIAKVELDLEF</sequence>
<organism evidence="2 3">
    <name type="scientific">Mycena alexandri</name>
    <dbReference type="NCBI Taxonomy" id="1745969"/>
    <lineage>
        <taxon>Eukaryota</taxon>
        <taxon>Fungi</taxon>
        <taxon>Dikarya</taxon>
        <taxon>Basidiomycota</taxon>
        <taxon>Agaricomycotina</taxon>
        <taxon>Agaricomycetes</taxon>
        <taxon>Agaricomycetidae</taxon>
        <taxon>Agaricales</taxon>
        <taxon>Marasmiineae</taxon>
        <taxon>Mycenaceae</taxon>
        <taxon>Mycena</taxon>
    </lineage>
</organism>
<keyword evidence="3" id="KW-1185">Reference proteome</keyword>
<dbReference type="AlphaFoldDB" id="A0AAD6X8W1"/>
<accession>A0AAD6X8W1</accession>
<dbReference type="Proteomes" id="UP001218188">
    <property type="component" value="Unassembled WGS sequence"/>
</dbReference>
<reference evidence="2" key="1">
    <citation type="submission" date="2023-03" db="EMBL/GenBank/DDBJ databases">
        <title>Massive genome expansion in bonnet fungi (Mycena s.s.) driven by repeated elements and novel gene families across ecological guilds.</title>
        <authorList>
            <consortium name="Lawrence Berkeley National Laboratory"/>
            <person name="Harder C.B."/>
            <person name="Miyauchi S."/>
            <person name="Viragh M."/>
            <person name="Kuo A."/>
            <person name="Thoen E."/>
            <person name="Andreopoulos B."/>
            <person name="Lu D."/>
            <person name="Skrede I."/>
            <person name="Drula E."/>
            <person name="Henrissat B."/>
            <person name="Morin E."/>
            <person name="Kohler A."/>
            <person name="Barry K."/>
            <person name="LaButti K."/>
            <person name="Morin E."/>
            <person name="Salamov A."/>
            <person name="Lipzen A."/>
            <person name="Mereny Z."/>
            <person name="Hegedus B."/>
            <person name="Baldrian P."/>
            <person name="Stursova M."/>
            <person name="Weitz H."/>
            <person name="Taylor A."/>
            <person name="Grigoriev I.V."/>
            <person name="Nagy L.G."/>
            <person name="Martin F."/>
            <person name="Kauserud H."/>
        </authorList>
    </citation>
    <scope>NUCLEOTIDE SEQUENCE</scope>
    <source>
        <strain evidence="2">CBHHK200</strain>
    </source>
</reference>
<name>A0AAD6X8W1_9AGAR</name>
<evidence type="ECO:0000259" key="1">
    <source>
        <dbReference type="PROSITE" id="PS50097"/>
    </source>
</evidence>
<proteinExistence type="predicted"/>